<protein>
    <submittedName>
        <fullName evidence="2">Uncharacterized protein</fullName>
    </submittedName>
</protein>
<feature type="compositionally biased region" description="Low complexity" evidence="1">
    <location>
        <begin position="212"/>
        <end position="229"/>
    </location>
</feature>
<comment type="caution">
    <text evidence="2">The sequence shown here is derived from an EMBL/GenBank/DDBJ whole genome shotgun (WGS) entry which is preliminary data.</text>
</comment>
<sequence length="279" mass="29982">MRPSICRIVVSVASSTISLPVSSSPPPQILTNKQPMIDTEQTQTQDQQEYQAVHPLAVAAAEDVFTMAQLLSIAGLDLTHSVISTGFKDMYRICGSVDSSTLTGLIALTKAITAFACLQLATTCRTTTLMKMRVVWDTTMIAESVTKSKSLADRIDYQLKAKKRSRTKVRGSLQPTDLLQTGNPTPHPATPTPQSQPICRPRAPPHLPSPPAKATLSPTKTPQRTTSSTSPPPPQLRPVPQPPNLRPYQSSLLTSLDLVSSPPAHSSPSISLSSCPTRS</sequence>
<gene>
    <name evidence="2" type="ORF">PGT21_020180</name>
</gene>
<feature type="compositionally biased region" description="Low complexity" evidence="1">
    <location>
        <begin position="246"/>
        <end position="279"/>
    </location>
</feature>
<evidence type="ECO:0000313" key="3">
    <source>
        <dbReference type="Proteomes" id="UP000324748"/>
    </source>
</evidence>
<feature type="region of interest" description="Disordered" evidence="1">
    <location>
        <begin position="161"/>
        <end position="279"/>
    </location>
</feature>
<feature type="compositionally biased region" description="Polar residues" evidence="1">
    <location>
        <begin position="173"/>
        <end position="184"/>
    </location>
</feature>
<dbReference type="AlphaFoldDB" id="A0A5B0NUJ4"/>
<feature type="compositionally biased region" description="Pro residues" evidence="1">
    <location>
        <begin position="202"/>
        <end position="211"/>
    </location>
</feature>
<dbReference type="EMBL" id="VSWC01000080">
    <property type="protein sequence ID" value="KAA1092987.1"/>
    <property type="molecule type" value="Genomic_DNA"/>
</dbReference>
<proteinExistence type="predicted"/>
<accession>A0A5B0NUJ4</accession>
<feature type="compositionally biased region" description="Pro residues" evidence="1">
    <location>
        <begin position="230"/>
        <end position="245"/>
    </location>
</feature>
<dbReference type="Proteomes" id="UP000324748">
    <property type="component" value="Unassembled WGS sequence"/>
</dbReference>
<reference evidence="2 3" key="1">
    <citation type="submission" date="2019-05" db="EMBL/GenBank/DDBJ databases">
        <title>Emergence of the Ug99 lineage of the wheat stem rust pathogen through somatic hybridization.</title>
        <authorList>
            <person name="Li F."/>
            <person name="Upadhyaya N.M."/>
            <person name="Sperschneider J."/>
            <person name="Matny O."/>
            <person name="Nguyen-Phuc H."/>
            <person name="Mago R."/>
            <person name="Raley C."/>
            <person name="Miller M.E."/>
            <person name="Silverstein K.A.T."/>
            <person name="Henningsen E."/>
            <person name="Hirsch C.D."/>
            <person name="Visser B."/>
            <person name="Pretorius Z.A."/>
            <person name="Steffenson B.J."/>
            <person name="Schwessinger B."/>
            <person name="Dodds P.N."/>
            <person name="Figueroa M."/>
        </authorList>
    </citation>
    <scope>NUCLEOTIDE SEQUENCE [LARGE SCALE GENOMIC DNA]</scope>
    <source>
        <strain evidence="2">21-0</strain>
    </source>
</reference>
<evidence type="ECO:0000313" key="2">
    <source>
        <dbReference type="EMBL" id="KAA1092987.1"/>
    </source>
</evidence>
<keyword evidence="3" id="KW-1185">Reference proteome</keyword>
<name>A0A5B0NUJ4_PUCGR</name>
<organism evidence="2 3">
    <name type="scientific">Puccinia graminis f. sp. tritici</name>
    <dbReference type="NCBI Taxonomy" id="56615"/>
    <lineage>
        <taxon>Eukaryota</taxon>
        <taxon>Fungi</taxon>
        <taxon>Dikarya</taxon>
        <taxon>Basidiomycota</taxon>
        <taxon>Pucciniomycotina</taxon>
        <taxon>Pucciniomycetes</taxon>
        <taxon>Pucciniales</taxon>
        <taxon>Pucciniaceae</taxon>
        <taxon>Puccinia</taxon>
    </lineage>
</organism>
<dbReference type="OrthoDB" id="438440at2759"/>
<evidence type="ECO:0000256" key="1">
    <source>
        <dbReference type="SAM" id="MobiDB-lite"/>
    </source>
</evidence>